<dbReference type="Pfam" id="PF00015">
    <property type="entry name" value="MCPsignal"/>
    <property type="match status" value="1"/>
</dbReference>
<feature type="transmembrane region" description="Helical" evidence="9">
    <location>
        <begin position="15"/>
        <end position="34"/>
    </location>
</feature>
<keyword evidence="3 9" id="KW-1133">Transmembrane helix</keyword>
<dbReference type="SUPFAM" id="SSF58104">
    <property type="entry name" value="Methyl-accepting chemotaxis protein (MCP) signaling domain"/>
    <property type="match status" value="1"/>
</dbReference>
<dbReference type="Gene3D" id="1.10.287.950">
    <property type="entry name" value="Methyl-accepting chemotaxis protein"/>
    <property type="match status" value="1"/>
</dbReference>
<dbReference type="Pfam" id="PF00672">
    <property type="entry name" value="HAMP"/>
    <property type="match status" value="1"/>
</dbReference>
<dbReference type="GO" id="GO:0006935">
    <property type="term" value="P:chemotaxis"/>
    <property type="evidence" value="ECO:0007669"/>
    <property type="project" value="InterPro"/>
</dbReference>
<dbReference type="PANTHER" id="PTHR32089:SF119">
    <property type="entry name" value="METHYL-ACCEPTING CHEMOTAXIS PROTEIN CTPL"/>
    <property type="match status" value="1"/>
</dbReference>
<evidence type="ECO:0000256" key="5">
    <source>
        <dbReference type="ARBA" id="ARBA00023224"/>
    </source>
</evidence>
<evidence type="ECO:0000256" key="4">
    <source>
        <dbReference type="ARBA" id="ARBA00023136"/>
    </source>
</evidence>
<dbReference type="CDD" id="cd06225">
    <property type="entry name" value="HAMP"/>
    <property type="match status" value="1"/>
</dbReference>
<name>A0A6I6D2I0_9GAMM</name>
<dbReference type="RefSeq" id="WP_136866816.1">
    <property type="nucleotide sequence ID" value="NZ_CP046415.1"/>
</dbReference>
<dbReference type="PROSITE" id="PS50111">
    <property type="entry name" value="CHEMOTAXIS_TRANSDUC_2"/>
    <property type="match status" value="1"/>
</dbReference>
<dbReference type="GO" id="GO:0004888">
    <property type="term" value="F:transmembrane signaling receptor activity"/>
    <property type="evidence" value="ECO:0007669"/>
    <property type="project" value="InterPro"/>
</dbReference>
<dbReference type="InterPro" id="IPR003660">
    <property type="entry name" value="HAMP_dom"/>
</dbReference>
<sequence>MLGWLNRFSLSQKNLLGFGLILALMVAIAVLTMVNMSKVAHEVEEVVERGQPAAFAADTIRIQVERGVGALGFYLQSHRDEDLARFRDALEKVEAARAELARYRDNAGGTLDEQIDRFTTTAEKIIAISGDEAANNPGMQYANQNANPLQREISGLLGQLLNAEENADASRYSRRRLVIDLARLQGDWGNVVAGLRGFISFRSPALRENFNLYANQVLERSQKIAEEYDYLLTFEQLDAVEQLNEKLPQFIEAADRAFDIHASEKWRMDAYLVRTELTPVFKEIEQGVESIVERERGQIAERSRSLMAALESTSNWQIGSVIAGILVVGLLAWLSVLTISRPLQHIAGRMRDIAEGDGDLTQRLPAEGNDEIAQVGAAFNTFADTAQNLVREVARSSEAMSEASESLERASRRGREGAKREESAIDSLMTGMGQTLEAAEEVARGAEEASSAVQQANRQLHDGLGQVNGSARNAEELDEVLTRAEGIVANLSEQSQSIGKVLDVIGAIAEQTNLLALNAAIEAARAGEQGRGFAVVAEEVRSLANRTQDSTREITDIIARLREGASEAVEAMTTGREVSNKSLEAVTEADRMLNEIATAFERLEDMSTRIAAAAEEQTAVSGEMKTSIEHMSETTSDNAQAAQETADAGESVARYAHELSRLVRKFNTG</sequence>
<comment type="similarity">
    <text evidence="6">Belongs to the methyl-accepting chemotaxis (MCP) protein family.</text>
</comment>
<evidence type="ECO:0000259" key="11">
    <source>
        <dbReference type="PROSITE" id="PS50885"/>
    </source>
</evidence>
<dbReference type="PANTHER" id="PTHR32089">
    <property type="entry name" value="METHYL-ACCEPTING CHEMOTAXIS PROTEIN MCPB"/>
    <property type="match status" value="1"/>
</dbReference>
<dbReference type="EMBL" id="CP046415">
    <property type="protein sequence ID" value="QGT77531.1"/>
    <property type="molecule type" value="Genomic_DNA"/>
</dbReference>
<reference evidence="12 13" key="1">
    <citation type="submission" date="2019-11" db="EMBL/GenBank/DDBJ databases">
        <authorList>
            <person name="Zhang J."/>
            <person name="Sun C."/>
        </authorList>
    </citation>
    <scope>NUCLEOTIDE SEQUENCE [LARGE SCALE GENOMIC DNA]</scope>
    <source>
        <strain evidence="13">sp2</strain>
    </source>
</reference>
<evidence type="ECO:0000313" key="13">
    <source>
        <dbReference type="Proteomes" id="UP000427716"/>
    </source>
</evidence>
<organism evidence="12 13">
    <name type="scientific">Guyparkeria halophila</name>
    <dbReference type="NCBI Taxonomy" id="47960"/>
    <lineage>
        <taxon>Bacteria</taxon>
        <taxon>Pseudomonadati</taxon>
        <taxon>Pseudomonadota</taxon>
        <taxon>Gammaproteobacteria</taxon>
        <taxon>Chromatiales</taxon>
        <taxon>Thioalkalibacteraceae</taxon>
        <taxon>Guyparkeria</taxon>
    </lineage>
</organism>
<comment type="subcellular location">
    <subcellularLocation>
        <location evidence="1">Membrane</location>
        <topology evidence="1">Multi-pass membrane protein</topology>
    </subcellularLocation>
</comment>
<dbReference type="CDD" id="cd11386">
    <property type="entry name" value="MCP_signal"/>
    <property type="match status" value="1"/>
</dbReference>
<feature type="region of interest" description="Disordered" evidence="8">
    <location>
        <begin position="397"/>
        <end position="426"/>
    </location>
</feature>
<dbReference type="GO" id="GO:0016020">
    <property type="term" value="C:membrane"/>
    <property type="evidence" value="ECO:0007669"/>
    <property type="project" value="UniProtKB-SubCell"/>
</dbReference>
<keyword evidence="2 9" id="KW-0812">Transmembrane</keyword>
<dbReference type="FunFam" id="1.10.287.950:FF:000001">
    <property type="entry name" value="Methyl-accepting chemotaxis sensory transducer"/>
    <property type="match status" value="1"/>
</dbReference>
<accession>A0A6I6D2I0</accession>
<dbReference type="PROSITE" id="PS50885">
    <property type="entry name" value="HAMP"/>
    <property type="match status" value="1"/>
</dbReference>
<feature type="domain" description="Methyl-accepting transducer" evidence="10">
    <location>
        <begin position="396"/>
        <end position="632"/>
    </location>
</feature>
<evidence type="ECO:0000256" key="8">
    <source>
        <dbReference type="SAM" id="MobiDB-lite"/>
    </source>
</evidence>
<keyword evidence="13" id="KW-1185">Reference proteome</keyword>
<dbReference type="GO" id="GO:0007165">
    <property type="term" value="P:signal transduction"/>
    <property type="evidence" value="ECO:0007669"/>
    <property type="project" value="UniProtKB-KW"/>
</dbReference>
<dbReference type="SMART" id="SM00283">
    <property type="entry name" value="MA"/>
    <property type="match status" value="1"/>
</dbReference>
<gene>
    <name evidence="12" type="ORF">GM160_00775</name>
</gene>
<keyword evidence="5 7" id="KW-0807">Transducer</keyword>
<feature type="compositionally biased region" description="Basic and acidic residues" evidence="8">
    <location>
        <begin position="406"/>
        <end position="423"/>
    </location>
</feature>
<dbReference type="Gene3D" id="6.10.340.10">
    <property type="match status" value="1"/>
</dbReference>
<dbReference type="AlphaFoldDB" id="A0A6I6D2I0"/>
<dbReference type="PRINTS" id="PR00260">
    <property type="entry name" value="CHEMTRNSDUCR"/>
</dbReference>
<feature type="region of interest" description="Disordered" evidence="8">
    <location>
        <begin position="629"/>
        <end position="648"/>
    </location>
</feature>
<feature type="domain" description="HAMP" evidence="11">
    <location>
        <begin position="337"/>
        <end position="391"/>
    </location>
</feature>
<evidence type="ECO:0000256" key="7">
    <source>
        <dbReference type="PROSITE-ProRule" id="PRU00284"/>
    </source>
</evidence>
<evidence type="ECO:0000256" key="9">
    <source>
        <dbReference type="SAM" id="Phobius"/>
    </source>
</evidence>
<dbReference type="InterPro" id="IPR004090">
    <property type="entry name" value="Chemotax_Me-accpt_rcpt"/>
</dbReference>
<evidence type="ECO:0000259" key="10">
    <source>
        <dbReference type="PROSITE" id="PS50111"/>
    </source>
</evidence>
<proteinExistence type="inferred from homology"/>
<evidence type="ECO:0000256" key="2">
    <source>
        <dbReference type="ARBA" id="ARBA00022692"/>
    </source>
</evidence>
<dbReference type="SMART" id="SM00304">
    <property type="entry name" value="HAMP"/>
    <property type="match status" value="2"/>
</dbReference>
<dbReference type="InterPro" id="IPR004089">
    <property type="entry name" value="MCPsignal_dom"/>
</dbReference>
<evidence type="ECO:0000256" key="6">
    <source>
        <dbReference type="ARBA" id="ARBA00029447"/>
    </source>
</evidence>
<protein>
    <submittedName>
        <fullName evidence="12">HAMP domain-containing protein</fullName>
    </submittedName>
</protein>
<evidence type="ECO:0000256" key="1">
    <source>
        <dbReference type="ARBA" id="ARBA00004141"/>
    </source>
</evidence>
<keyword evidence="4 9" id="KW-0472">Membrane</keyword>
<evidence type="ECO:0000256" key="3">
    <source>
        <dbReference type="ARBA" id="ARBA00022989"/>
    </source>
</evidence>
<dbReference type="Proteomes" id="UP000427716">
    <property type="component" value="Chromosome"/>
</dbReference>
<evidence type="ECO:0000313" key="12">
    <source>
        <dbReference type="EMBL" id="QGT77531.1"/>
    </source>
</evidence>
<dbReference type="KEGG" id="ghl:GM160_00775"/>
<feature type="compositionally biased region" description="Polar residues" evidence="8">
    <location>
        <begin position="633"/>
        <end position="643"/>
    </location>
</feature>
<feature type="transmembrane region" description="Helical" evidence="9">
    <location>
        <begin position="316"/>
        <end position="340"/>
    </location>
</feature>